<evidence type="ECO:0000256" key="13">
    <source>
        <dbReference type="PIRSR" id="PIRSR000362-2"/>
    </source>
</evidence>
<evidence type="ECO:0000256" key="5">
    <source>
        <dbReference type="ARBA" id="ARBA00022723"/>
    </source>
</evidence>
<dbReference type="InterPro" id="IPR023753">
    <property type="entry name" value="FAD/NAD-binding_dom"/>
</dbReference>
<dbReference type="InterPro" id="IPR017900">
    <property type="entry name" value="4Fe4S_Fe_S_CS"/>
</dbReference>
<dbReference type="PRINTS" id="PR00419">
    <property type="entry name" value="ADXRDTASE"/>
</dbReference>
<feature type="domain" description="4Fe-4S ferredoxin-type" evidence="14">
    <location>
        <begin position="1"/>
        <end position="29"/>
    </location>
</feature>
<dbReference type="EMBL" id="AP022596">
    <property type="protein sequence ID" value="BBY65705.1"/>
    <property type="molecule type" value="Genomic_DNA"/>
</dbReference>
<comment type="cofactor">
    <cofactor evidence="1 12">
        <name>FAD</name>
        <dbReference type="ChEBI" id="CHEBI:57692"/>
    </cofactor>
</comment>
<name>A0A7I7TBH2_9MYCO</name>
<dbReference type="SUPFAM" id="SSF54862">
    <property type="entry name" value="4Fe-4S ferredoxins"/>
    <property type="match status" value="1"/>
</dbReference>
<feature type="binding site" evidence="12">
    <location>
        <position position="439"/>
    </location>
    <ligand>
        <name>FAD</name>
        <dbReference type="ChEBI" id="CHEBI:57692"/>
    </ligand>
</feature>
<protein>
    <recommendedName>
        <fullName evidence="3">ferredoxin--NADP(+) reductase</fullName>
        <ecNumber evidence="3">1.18.1.2</ecNumber>
    </recommendedName>
</protein>
<dbReference type="PANTHER" id="PTHR48467">
    <property type="entry name" value="GLUTAMATE SYNTHASE 1 [NADH], CHLOROPLASTIC-LIKE"/>
    <property type="match status" value="1"/>
</dbReference>
<dbReference type="Pfam" id="PF07992">
    <property type="entry name" value="Pyr_redox_2"/>
    <property type="match status" value="1"/>
</dbReference>
<comment type="similarity">
    <text evidence="2">Belongs to the ferredoxin--NADP reductase type 1 family.</text>
</comment>
<keyword evidence="9" id="KW-0408">Iron</keyword>
<reference evidence="15 16" key="1">
    <citation type="journal article" date="2019" name="Emerg. Microbes Infect.">
        <title>Comprehensive subspecies identification of 175 nontuberculous mycobacteria species based on 7547 genomic profiles.</title>
        <authorList>
            <person name="Matsumoto Y."/>
            <person name="Kinjo T."/>
            <person name="Motooka D."/>
            <person name="Nabeya D."/>
            <person name="Jung N."/>
            <person name="Uechi K."/>
            <person name="Horii T."/>
            <person name="Iida T."/>
            <person name="Fujita J."/>
            <person name="Nakamura S."/>
        </authorList>
    </citation>
    <scope>NUCLEOTIDE SEQUENCE [LARGE SCALE GENOMIC DNA]</scope>
    <source>
        <strain evidence="15 16">JCM 30396</strain>
    </source>
</reference>
<feature type="binding site" evidence="12">
    <location>
        <begin position="446"/>
        <end position="448"/>
    </location>
    <ligand>
        <name>FAD</name>
        <dbReference type="ChEBI" id="CHEBI:57692"/>
    </ligand>
</feature>
<keyword evidence="4" id="KW-0285">Flavoprotein</keyword>
<dbReference type="KEGG" id="mhev:MHEL_39480"/>
<dbReference type="PROSITE" id="PS00198">
    <property type="entry name" value="4FE4S_FER_1"/>
    <property type="match status" value="1"/>
</dbReference>
<evidence type="ECO:0000256" key="7">
    <source>
        <dbReference type="ARBA" id="ARBA00022857"/>
    </source>
</evidence>
<dbReference type="GO" id="GO:0051536">
    <property type="term" value="F:iron-sulfur cluster binding"/>
    <property type="evidence" value="ECO:0007669"/>
    <property type="project" value="UniProtKB-KW"/>
</dbReference>
<keyword evidence="7 13" id="KW-0521">NADP</keyword>
<sequence>MAYVITQNCCKDASCVPVCPVDCIRPVGGAGSFTGTEMLYIDPNSCIDCGACQEECPVGAVYYEDDVPAGLEFFRDINARYFEQHPLEPDHSAPPAEHGRVSPGALRVAVVGAGPAGCYAVDQLLGVDGVEVSLIDRLPTPFGLVRAGVAPDHQHTKSITKLFERAFTNERLRCYFNVEVGRYLTHVDLLAHHHAVIYAVGASRSRSLGIPGEELPGHHAASEFVGWYNGHPDHVDWAYDLSGERAVIIGNGNVALDVARVLLASMETLADTDIAEHALNALENSNIREVVVLARRGPRHAAFSIGEFLALGALPDVDIIVASDDLEPEPDDDVETIVKLEVARDYAQRPATPGNKRIVFRFHATPTEIVGDSHVEGVRVSPGMPDAAAELIEASMVLRSTGYRGSAIADVPFDDASGTVPNDRGRVIGGVPGTYVTGWIKRGPRGVIGTNRTCAEQTVARVWEDFDANVIQRRLPERADLDALLADRAAGPLGWQDWRTIDTAERDRGRQASRPRVKFVAVDEMVAAARKS</sequence>
<evidence type="ECO:0000256" key="6">
    <source>
        <dbReference type="ARBA" id="ARBA00022827"/>
    </source>
</evidence>
<feature type="binding site" evidence="13">
    <location>
        <position position="307"/>
    </location>
    <ligand>
        <name>NADP(+)</name>
        <dbReference type="ChEBI" id="CHEBI:58349"/>
    </ligand>
</feature>
<evidence type="ECO:0000256" key="8">
    <source>
        <dbReference type="ARBA" id="ARBA00023002"/>
    </source>
</evidence>
<evidence type="ECO:0000256" key="1">
    <source>
        <dbReference type="ARBA" id="ARBA00001974"/>
    </source>
</evidence>
<evidence type="ECO:0000256" key="2">
    <source>
        <dbReference type="ARBA" id="ARBA00008312"/>
    </source>
</evidence>
<comment type="catalytic activity">
    <reaction evidence="11">
        <text>2 reduced [2Fe-2S]-[ferredoxin] + NADP(+) + H(+) = 2 oxidized [2Fe-2S]-[ferredoxin] + NADPH</text>
        <dbReference type="Rhea" id="RHEA:20125"/>
        <dbReference type="Rhea" id="RHEA-COMP:10000"/>
        <dbReference type="Rhea" id="RHEA-COMP:10001"/>
        <dbReference type="ChEBI" id="CHEBI:15378"/>
        <dbReference type="ChEBI" id="CHEBI:33737"/>
        <dbReference type="ChEBI" id="CHEBI:33738"/>
        <dbReference type="ChEBI" id="CHEBI:57783"/>
        <dbReference type="ChEBI" id="CHEBI:58349"/>
        <dbReference type="EC" id="1.18.1.2"/>
    </reaction>
</comment>
<feature type="binding site" evidence="13">
    <location>
        <begin position="295"/>
        <end position="296"/>
    </location>
    <ligand>
        <name>NADP(+)</name>
        <dbReference type="ChEBI" id="CHEBI:58349"/>
    </ligand>
</feature>
<dbReference type="SUPFAM" id="SSF51971">
    <property type="entry name" value="Nucleotide-binding domain"/>
    <property type="match status" value="2"/>
</dbReference>
<feature type="binding site" evidence="12">
    <location>
        <position position="116"/>
    </location>
    <ligand>
        <name>FAD</name>
        <dbReference type="ChEBI" id="CHEBI:57692"/>
    </ligand>
</feature>
<dbReference type="AlphaFoldDB" id="A0A7I7TBH2"/>
<dbReference type="InterPro" id="IPR036188">
    <property type="entry name" value="FAD/NAD-bd_sf"/>
</dbReference>
<keyword evidence="5" id="KW-0479">Metal-binding</keyword>
<dbReference type="InterPro" id="IPR021163">
    <property type="entry name" value="Ferredox_Rdtase_adrenod"/>
</dbReference>
<dbReference type="PIRSF" id="PIRSF000362">
    <property type="entry name" value="FNR"/>
    <property type="match status" value="1"/>
</dbReference>
<evidence type="ECO:0000259" key="14">
    <source>
        <dbReference type="PROSITE" id="PS51379"/>
    </source>
</evidence>
<dbReference type="Gene3D" id="3.40.50.720">
    <property type="entry name" value="NAD(P)-binding Rossmann-like Domain"/>
    <property type="match status" value="1"/>
</dbReference>
<dbReference type="PANTHER" id="PTHR48467:SF1">
    <property type="entry name" value="GLUTAMATE SYNTHASE 1 [NADH], CHLOROPLASTIC-LIKE"/>
    <property type="match status" value="1"/>
</dbReference>
<dbReference type="PROSITE" id="PS51379">
    <property type="entry name" value="4FE4S_FER_2"/>
    <property type="match status" value="2"/>
</dbReference>
<evidence type="ECO:0000256" key="11">
    <source>
        <dbReference type="ARBA" id="ARBA00047776"/>
    </source>
</evidence>
<feature type="binding site" evidence="13">
    <location>
        <position position="446"/>
    </location>
    <ligand>
        <name>NADP(+)</name>
        <dbReference type="ChEBI" id="CHEBI:58349"/>
    </ligand>
</feature>
<dbReference type="InterPro" id="IPR055275">
    <property type="entry name" value="Ferredox_Rdtase"/>
</dbReference>
<feature type="domain" description="4Fe-4S ferredoxin-type" evidence="14">
    <location>
        <begin position="37"/>
        <end position="66"/>
    </location>
</feature>
<keyword evidence="8" id="KW-0560">Oxidoreductase</keyword>
<dbReference type="InterPro" id="IPR017896">
    <property type="entry name" value="4Fe4S_Fe-S-bd"/>
</dbReference>
<dbReference type="Gene3D" id="3.50.50.60">
    <property type="entry name" value="FAD/NAD(P)-binding domain"/>
    <property type="match status" value="1"/>
</dbReference>
<dbReference type="Pfam" id="PF00037">
    <property type="entry name" value="Fer4"/>
    <property type="match status" value="1"/>
</dbReference>
<evidence type="ECO:0000256" key="9">
    <source>
        <dbReference type="ARBA" id="ARBA00023004"/>
    </source>
</evidence>
<evidence type="ECO:0000313" key="16">
    <source>
        <dbReference type="Proteomes" id="UP000467148"/>
    </source>
</evidence>
<keyword evidence="16" id="KW-1185">Reference proteome</keyword>
<evidence type="ECO:0000256" key="10">
    <source>
        <dbReference type="ARBA" id="ARBA00023014"/>
    </source>
</evidence>
<dbReference type="Gene3D" id="3.30.70.20">
    <property type="match status" value="1"/>
</dbReference>
<feature type="binding site" evidence="13">
    <location>
        <begin position="251"/>
        <end position="254"/>
    </location>
    <ligand>
        <name>NADP(+)</name>
        <dbReference type="ChEBI" id="CHEBI:58349"/>
    </ligand>
</feature>
<evidence type="ECO:0000256" key="3">
    <source>
        <dbReference type="ARBA" id="ARBA00013223"/>
    </source>
</evidence>
<keyword evidence="10" id="KW-0411">Iron-sulfur</keyword>
<dbReference type="RefSeq" id="WP_163749744.1">
    <property type="nucleotide sequence ID" value="NZ_AP022596.1"/>
</dbReference>
<accession>A0A7I7TBH2</accession>
<feature type="binding site" evidence="12">
    <location>
        <position position="180"/>
    </location>
    <ligand>
        <name>FAD</name>
        <dbReference type="ChEBI" id="CHEBI:57692"/>
    </ligand>
</feature>
<dbReference type="GO" id="GO:0046872">
    <property type="term" value="F:metal ion binding"/>
    <property type="evidence" value="ECO:0007669"/>
    <property type="project" value="UniProtKB-KW"/>
</dbReference>
<dbReference type="Proteomes" id="UP000467148">
    <property type="component" value="Chromosome"/>
</dbReference>
<keyword evidence="6 12" id="KW-0274">FAD</keyword>
<organism evidence="15 16">
    <name type="scientific">Mycolicibacterium helvum</name>
    <dbReference type="NCBI Taxonomy" id="1534349"/>
    <lineage>
        <taxon>Bacteria</taxon>
        <taxon>Bacillati</taxon>
        <taxon>Actinomycetota</taxon>
        <taxon>Actinomycetes</taxon>
        <taxon>Mycobacteriales</taxon>
        <taxon>Mycobacteriaceae</taxon>
        <taxon>Mycolicibacterium</taxon>
    </lineage>
</organism>
<gene>
    <name evidence="15" type="primary">fprB_1</name>
    <name evidence="15" type="ORF">MHEL_39480</name>
</gene>
<dbReference type="EC" id="1.18.1.2" evidence="3"/>
<proteinExistence type="inferred from homology"/>
<evidence type="ECO:0000256" key="12">
    <source>
        <dbReference type="PIRSR" id="PIRSR000362-1"/>
    </source>
</evidence>
<feature type="binding site" evidence="12">
    <location>
        <position position="144"/>
    </location>
    <ligand>
        <name>FAD</name>
        <dbReference type="ChEBI" id="CHEBI:57692"/>
    </ligand>
</feature>
<dbReference type="GO" id="GO:0004324">
    <property type="term" value="F:ferredoxin-NADP+ reductase activity"/>
    <property type="evidence" value="ECO:0007669"/>
    <property type="project" value="UniProtKB-EC"/>
</dbReference>
<evidence type="ECO:0000313" key="15">
    <source>
        <dbReference type="EMBL" id="BBY65705.1"/>
    </source>
</evidence>
<evidence type="ECO:0000256" key="4">
    <source>
        <dbReference type="ARBA" id="ARBA00022630"/>
    </source>
</evidence>